<dbReference type="PANTHER" id="PTHR17490:SF16">
    <property type="entry name" value="THREONYLCARBAMOYL-AMP SYNTHASE"/>
    <property type="match status" value="1"/>
</dbReference>
<dbReference type="GO" id="GO:0006450">
    <property type="term" value="P:regulation of translational fidelity"/>
    <property type="evidence" value="ECO:0007669"/>
    <property type="project" value="TreeGrafter"/>
</dbReference>
<dbReference type="eggNOG" id="arCOG01952">
    <property type="taxonomic scope" value="Archaea"/>
</dbReference>
<reference evidence="14" key="1">
    <citation type="submission" date="2012-03" db="EMBL/GenBank/DDBJ databases">
        <title>Complete genome of Caldisphaera lagunensis DSM 15908.</title>
        <authorList>
            <person name="Lucas S."/>
            <person name="Copeland A."/>
            <person name="Lapidus A."/>
            <person name="Glavina del Rio T."/>
            <person name="Dalin E."/>
            <person name="Tice H."/>
            <person name="Bruce D."/>
            <person name="Goodwin L."/>
            <person name="Pitluck S."/>
            <person name="Peters L."/>
            <person name="Mikhailova N."/>
            <person name="Teshima H."/>
            <person name="Kyrpides N."/>
            <person name="Mavromatis K."/>
            <person name="Ivanova N."/>
            <person name="Brettin T."/>
            <person name="Detter J.C."/>
            <person name="Han C."/>
            <person name="Larimer F."/>
            <person name="Land M."/>
            <person name="Hauser L."/>
            <person name="Markowitz V."/>
            <person name="Cheng J.-F."/>
            <person name="Hugenholtz P."/>
            <person name="Woyke T."/>
            <person name="Wu D."/>
            <person name="Spring S."/>
            <person name="Schroeder M."/>
            <person name="Brambilla E."/>
            <person name="Klenk H.-P."/>
            <person name="Eisen J.A."/>
        </authorList>
    </citation>
    <scope>NUCLEOTIDE SEQUENCE [LARGE SCALE GENOMIC DNA]</scope>
    <source>
        <strain evidence="14">DSM 15908 / JCM 11604 / IC-154</strain>
    </source>
</reference>
<evidence type="ECO:0000256" key="9">
    <source>
        <dbReference type="ARBA" id="ARBA00022840"/>
    </source>
</evidence>
<comment type="similarity">
    <text evidence="2">Belongs to the SUA5 family.</text>
</comment>
<evidence type="ECO:0000256" key="3">
    <source>
        <dbReference type="ARBA" id="ARBA00012584"/>
    </source>
</evidence>
<evidence type="ECO:0000256" key="6">
    <source>
        <dbReference type="ARBA" id="ARBA00022694"/>
    </source>
</evidence>
<evidence type="ECO:0000256" key="8">
    <source>
        <dbReference type="ARBA" id="ARBA00022741"/>
    </source>
</evidence>
<evidence type="ECO:0000256" key="2">
    <source>
        <dbReference type="ARBA" id="ARBA00007663"/>
    </source>
</evidence>
<name>L0ACW2_CALLD</name>
<dbReference type="GO" id="GO:0061710">
    <property type="term" value="F:L-threonylcarbamoyladenylate synthase"/>
    <property type="evidence" value="ECO:0007669"/>
    <property type="project" value="UniProtKB-EC"/>
</dbReference>
<dbReference type="GO" id="GO:0003725">
    <property type="term" value="F:double-stranded RNA binding"/>
    <property type="evidence" value="ECO:0007669"/>
    <property type="project" value="InterPro"/>
</dbReference>
<keyword evidence="9" id="KW-0067">ATP-binding</keyword>
<dbReference type="InParanoid" id="L0ACW2"/>
<protein>
    <recommendedName>
        <fullName evidence="10">L-threonylcarbamoyladenylate synthase</fullName>
        <ecNumber evidence="3">2.7.7.87</ecNumber>
    </recommendedName>
    <alternativeName>
        <fullName evidence="10">L-threonylcarbamoyladenylate synthase</fullName>
    </alternativeName>
</protein>
<dbReference type="OrthoDB" id="39992at2157"/>
<dbReference type="EMBL" id="CP003378">
    <property type="protein sequence ID" value="AFZ70982.1"/>
    <property type="molecule type" value="Genomic_DNA"/>
</dbReference>
<evidence type="ECO:0000313" key="13">
    <source>
        <dbReference type="EMBL" id="AFZ70982.1"/>
    </source>
</evidence>
<dbReference type="SUPFAM" id="SSF55821">
    <property type="entry name" value="YrdC/RibB"/>
    <property type="match status" value="1"/>
</dbReference>
<keyword evidence="8" id="KW-0547">Nucleotide-binding</keyword>
<dbReference type="GO" id="GO:0008033">
    <property type="term" value="P:tRNA processing"/>
    <property type="evidence" value="ECO:0007669"/>
    <property type="project" value="UniProtKB-KW"/>
</dbReference>
<evidence type="ECO:0000256" key="5">
    <source>
        <dbReference type="ARBA" id="ARBA00022679"/>
    </source>
</evidence>
<dbReference type="InterPro" id="IPR006070">
    <property type="entry name" value="Sua5-like_dom"/>
</dbReference>
<dbReference type="STRING" id="1056495.Calag_1266"/>
<keyword evidence="5" id="KW-0808">Transferase</keyword>
<dbReference type="GO" id="GO:0000049">
    <property type="term" value="F:tRNA binding"/>
    <property type="evidence" value="ECO:0007669"/>
    <property type="project" value="TreeGrafter"/>
</dbReference>
<proteinExistence type="inferred from homology"/>
<evidence type="ECO:0000256" key="7">
    <source>
        <dbReference type="ARBA" id="ARBA00022695"/>
    </source>
</evidence>
<gene>
    <name evidence="13" type="ordered locus">Calag_1266</name>
</gene>
<dbReference type="PANTHER" id="PTHR17490">
    <property type="entry name" value="SUA5"/>
    <property type="match status" value="1"/>
</dbReference>
<keyword evidence="4" id="KW-0963">Cytoplasm</keyword>
<evidence type="ECO:0000313" key="14">
    <source>
        <dbReference type="Proteomes" id="UP000010469"/>
    </source>
</evidence>
<dbReference type="Pfam" id="PF01300">
    <property type="entry name" value="Sua5_yciO_yrdC"/>
    <property type="match status" value="1"/>
</dbReference>
<dbReference type="EC" id="2.7.7.87" evidence="3"/>
<comment type="catalytic activity">
    <reaction evidence="11">
        <text>L-threonine + hydrogencarbonate + ATP = L-threonylcarbamoyladenylate + diphosphate + H2O</text>
        <dbReference type="Rhea" id="RHEA:36407"/>
        <dbReference type="ChEBI" id="CHEBI:15377"/>
        <dbReference type="ChEBI" id="CHEBI:17544"/>
        <dbReference type="ChEBI" id="CHEBI:30616"/>
        <dbReference type="ChEBI" id="CHEBI:33019"/>
        <dbReference type="ChEBI" id="CHEBI:57926"/>
        <dbReference type="ChEBI" id="CHEBI:73682"/>
        <dbReference type="EC" id="2.7.7.87"/>
    </reaction>
</comment>
<keyword evidence="14" id="KW-1185">Reference proteome</keyword>
<evidence type="ECO:0000256" key="4">
    <source>
        <dbReference type="ARBA" id="ARBA00022490"/>
    </source>
</evidence>
<keyword evidence="7" id="KW-0548">Nucleotidyltransferase</keyword>
<dbReference type="FunCoup" id="L0ACW2">
    <property type="interactions" value="57"/>
</dbReference>
<dbReference type="Gene3D" id="3.90.870.10">
    <property type="entry name" value="DHBP synthase"/>
    <property type="match status" value="1"/>
</dbReference>
<organism evidence="13 14">
    <name type="scientific">Caldisphaera lagunensis (strain DSM 15908 / JCM 11604 / ANMR 0165 / IC-154)</name>
    <dbReference type="NCBI Taxonomy" id="1056495"/>
    <lineage>
        <taxon>Archaea</taxon>
        <taxon>Thermoproteota</taxon>
        <taxon>Thermoprotei</taxon>
        <taxon>Acidilobales</taxon>
        <taxon>Caldisphaeraceae</taxon>
        <taxon>Caldisphaera</taxon>
    </lineage>
</organism>
<keyword evidence="6" id="KW-0819">tRNA processing</keyword>
<dbReference type="NCBIfam" id="TIGR00057">
    <property type="entry name" value="L-threonylcarbamoyladenylate synthase"/>
    <property type="match status" value="1"/>
</dbReference>
<evidence type="ECO:0000256" key="10">
    <source>
        <dbReference type="ARBA" id="ARBA00029774"/>
    </source>
</evidence>
<dbReference type="KEGG" id="clg:Calag_1266"/>
<dbReference type="HOGENOM" id="CLU_031397_3_1_2"/>
<feature type="domain" description="YrdC-like" evidence="12">
    <location>
        <begin position="12"/>
        <end position="196"/>
    </location>
</feature>
<accession>L0ACW2</accession>
<evidence type="ECO:0000256" key="1">
    <source>
        <dbReference type="ARBA" id="ARBA00004496"/>
    </source>
</evidence>
<dbReference type="GeneID" id="14212526"/>
<dbReference type="AlphaFoldDB" id="L0ACW2"/>
<dbReference type="InterPro" id="IPR017945">
    <property type="entry name" value="DHBP_synth_RibB-like_a/b_dom"/>
</dbReference>
<dbReference type="Proteomes" id="UP000010469">
    <property type="component" value="Chromosome"/>
</dbReference>
<dbReference type="InterPro" id="IPR050156">
    <property type="entry name" value="TC-AMP_synthase_SUA5"/>
</dbReference>
<evidence type="ECO:0000259" key="12">
    <source>
        <dbReference type="PROSITE" id="PS51163"/>
    </source>
</evidence>
<dbReference type="GO" id="GO:0005524">
    <property type="term" value="F:ATP binding"/>
    <property type="evidence" value="ECO:0007669"/>
    <property type="project" value="UniProtKB-KW"/>
</dbReference>
<evidence type="ECO:0000256" key="11">
    <source>
        <dbReference type="ARBA" id="ARBA00048366"/>
    </source>
</evidence>
<dbReference type="RefSeq" id="WP_015232879.1">
    <property type="nucleotide sequence ID" value="NC_019791.1"/>
</dbReference>
<comment type="subcellular location">
    <subcellularLocation>
        <location evidence="1">Cytoplasm</location>
    </subcellularLocation>
</comment>
<dbReference type="GO" id="GO:0005737">
    <property type="term" value="C:cytoplasm"/>
    <property type="evidence" value="ECO:0007669"/>
    <property type="project" value="UniProtKB-SubCell"/>
</dbReference>
<dbReference type="PROSITE" id="PS51163">
    <property type="entry name" value="YRDC"/>
    <property type="match status" value="1"/>
</dbReference>
<sequence>MIIKINIDCPDKEAIKEVAKVIKNGGVVVIPTDTVYGLTADPFNEKAMRKVYEVKGREEGKPLPILLGESHDAFSLVKPSETFWKLARAFWPGSLTIVENLSEKVPSHLSIWGSIGVRLPNCYFCRALAREVGGAIIGTSANISHMKSPVNVEEAYNMLKDKVDLYVDGGQARIGISSTVVSIINKEIKILREGAIKEEDIKRVLESE</sequence>